<dbReference type="RefSeq" id="WP_167053639.1">
    <property type="nucleotide sequence ID" value="NZ_JAAOZR010000006.1"/>
</dbReference>
<gene>
    <name evidence="6" type="ORF">J2Z65_001257</name>
</gene>
<dbReference type="InterPro" id="IPR047795">
    <property type="entry name" value="Put_SteA-like"/>
</dbReference>
<dbReference type="NCBIfam" id="NF040608">
    <property type="entry name" value="division_SteA"/>
    <property type="match status" value="1"/>
</dbReference>
<evidence type="ECO:0000313" key="7">
    <source>
        <dbReference type="Proteomes" id="UP001519344"/>
    </source>
</evidence>
<dbReference type="Gene3D" id="3.40.50.10240">
    <property type="entry name" value="Thiamin pyrophosphokinase, catalytic domain"/>
    <property type="match status" value="1"/>
</dbReference>
<dbReference type="InterPro" id="IPR036759">
    <property type="entry name" value="TPK_catalytic_sf"/>
</dbReference>
<dbReference type="Proteomes" id="UP001519344">
    <property type="component" value="Unassembled WGS sequence"/>
</dbReference>
<keyword evidence="4" id="KW-0067">ATP-binding</keyword>
<evidence type="ECO:0000313" key="6">
    <source>
        <dbReference type="EMBL" id="MBP1962059.1"/>
    </source>
</evidence>
<name>A0ABS4HTU7_9BACL</name>
<keyword evidence="5" id="KW-0472">Membrane</keyword>
<keyword evidence="3" id="KW-0418">Kinase</keyword>
<comment type="caution">
    <text evidence="6">The sequence shown here is derived from an EMBL/GenBank/DDBJ whole genome shotgun (WGS) entry which is preliminary data.</text>
</comment>
<evidence type="ECO:0000256" key="4">
    <source>
        <dbReference type="ARBA" id="ARBA00022840"/>
    </source>
</evidence>
<evidence type="ECO:0000256" key="5">
    <source>
        <dbReference type="SAM" id="Phobius"/>
    </source>
</evidence>
<keyword evidence="5" id="KW-1133">Transmembrane helix</keyword>
<keyword evidence="5" id="KW-0812">Transmembrane</keyword>
<evidence type="ECO:0000256" key="3">
    <source>
        <dbReference type="ARBA" id="ARBA00022777"/>
    </source>
</evidence>
<feature type="transmembrane region" description="Helical" evidence="5">
    <location>
        <begin position="354"/>
        <end position="372"/>
    </location>
</feature>
<keyword evidence="1" id="KW-0808">Transferase</keyword>
<keyword evidence="2" id="KW-0547">Nucleotide-binding</keyword>
<sequence>MSILNWSSLSLFSSKPPPLCKGKISVGAITKVLLRDLPPGRIVVLQHRDLDEVAAQELIDQKVKAVINCQETMSGAYPTHGPLMLLQQHIPIWEADASVFEAFTTNSEIVVYEDRLFLGDQEIPCSAFTREKWLSMQQQANERTTKLMEQFIENTLTHAMREMHAVMEPLPAISLQTNLADRHVLIVSRGKGYKKDLLAAKAYVSEVKPILIGVDGGADALLECGYQPHLIIGDMDSVTDRALTCGAELVVHAYADGTAPGLLRTNALGLPAHVLPCFGTSEDAALLLAFEKQCEVLVTVGARTHMIDFLEKGRAGMGSTLLVRMKIGARLMDIKSVGILYKQQKWTKEAGSTLLLSLFFIALGFFQLHWIVKRVAHAVWKLGGEG</sequence>
<dbReference type="EMBL" id="JAGGKV010000002">
    <property type="protein sequence ID" value="MBP1962059.1"/>
    <property type="molecule type" value="Genomic_DNA"/>
</dbReference>
<evidence type="ECO:0000256" key="2">
    <source>
        <dbReference type="ARBA" id="ARBA00022741"/>
    </source>
</evidence>
<organism evidence="6 7">
    <name type="scientific">Paenibacillus aceris</name>
    <dbReference type="NCBI Taxonomy" id="869555"/>
    <lineage>
        <taxon>Bacteria</taxon>
        <taxon>Bacillati</taxon>
        <taxon>Bacillota</taxon>
        <taxon>Bacilli</taxon>
        <taxon>Bacillales</taxon>
        <taxon>Paenibacillaceae</taxon>
        <taxon>Paenibacillus</taxon>
    </lineage>
</organism>
<keyword evidence="7" id="KW-1185">Reference proteome</keyword>
<accession>A0ABS4HTU7</accession>
<dbReference type="SUPFAM" id="SSF63999">
    <property type="entry name" value="Thiamin pyrophosphokinase, catalytic domain"/>
    <property type="match status" value="1"/>
</dbReference>
<reference evidence="6 7" key="1">
    <citation type="submission" date="2021-03" db="EMBL/GenBank/DDBJ databases">
        <title>Genomic Encyclopedia of Type Strains, Phase IV (KMG-IV): sequencing the most valuable type-strain genomes for metagenomic binning, comparative biology and taxonomic classification.</title>
        <authorList>
            <person name="Goeker M."/>
        </authorList>
    </citation>
    <scope>NUCLEOTIDE SEQUENCE [LARGE SCALE GENOMIC DNA]</scope>
    <source>
        <strain evidence="6 7">DSM 24950</strain>
    </source>
</reference>
<protein>
    <submittedName>
        <fullName evidence="6">Membrane-anchored protein</fullName>
    </submittedName>
</protein>
<proteinExistence type="predicted"/>
<evidence type="ECO:0000256" key="1">
    <source>
        <dbReference type="ARBA" id="ARBA00022679"/>
    </source>
</evidence>